<proteinExistence type="predicted"/>
<comment type="caution">
    <text evidence="1">The sequence shown here is derived from an EMBL/GenBank/DDBJ whole genome shotgun (WGS) entry which is preliminary data.</text>
</comment>
<evidence type="ECO:0000313" key="2">
    <source>
        <dbReference type="Proteomes" id="UP000324222"/>
    </source>
</evidence>
<dbReference type="EMBL" id="VSRR010000009">
    <property type="protein sequence ID" value="MPC07826.1"/>
    <property type="molecule type" value="Genomic_DNA"/>
</dbReference>
<keyword evidence="2" id="KW-1185">Reference proteome</keyword>
<reference evidence="1 2" key="1">
    <citation type="submission" date="2019-05" db="EMBL/GenBank/DDBJ databases">
        <title>Another draft genome of Portunus trituberculatus and its Hox gene families provides insights of decapod evolution.</title>
        <authorList>
            <person name="Jeong J.-H."/>
            <person name="Song I."/>
            <person name="Kim S."/>
            <person name="Choi T."/>
            <person name="Kim D."/>
            <person name="Ryu S."/>
            <person name="Kim W."/>
        </authorList>
    </citation>
    <scope>NUCLEOTIDE SEQUENCE [LARGE SCALE GENOMIC DNA]</scope>
    <source>
        <tissue evidence="1">Muscle</tissue>
    </source>
</reference>
<dbReference type="AlphaFoldDB" id="A0A5B7CH47"/>
<protein>
    <submittedName>
        <fullName evidence="1">Uncharacterized protein</fullName>
    </submittedName>
</protein>
<organism evidence="1 2">
    <name type="scientific">Portunus trituberculatus</name>
    <name type="common">Swimming crab</name>
    <name type="synonym">Neptunus trituberculatus</name>
    <dbReference type="NCBI Taxonomy" id="210409"/>
    <lineage>
        <taxon>Eukaryota</taxon>
        <taxon>Metazoa</taxon>
        <taxon>Ecdysozoa</taxon>
        <taxon>Arthropoda</taxon>
        <taxon>Crustacea</taxon>
        <taxon>Multicrustacea</taxon>
        <taxon>Malacostraca</taxon>
        <taxon>Eumalacostraca</taxon>
        <taxon>Eucarida</taxon>
        <taxon>Decapoda</taxon>
        <taxon>Pleocyemata</taxon>
        <taxon>Brachyura</taxon>
        <taxon>Eubrachyura</taxon>
        <taxon>Portunoidea</taxon>
        <taxon>Portunidae</taxon>
        <taxon>Portuninae</taxon>
        <taxon>Portunus</taxon>
    </lineage>
</organism>
<sequence length="92" mass="9948">MKVRLERSESVSPFPWQLSSLCDTVNTIIAPEQVSTASTFPLLLAITPFPFPSSILHPSHLFRGAPCLTPSPLPPPSTSITSLLIFTTSLIT</sequence>
<gene>
    <name evidence="1" type="ORF">E2C01_000393</name>
</gene>
<evidence type="ECO:0000313" key="1">
    <source>
        <dbReference type="EMBL" id="MPC07826.1"/>
    </source>
</evidence>
<accession>A0A5B7CH47</accession>
<name>A0A5B7CH47_PORTR</name>
<dbReference type="Proteomes" id="UP000324222">
    <property type="component" value="Unassembled WGS sequence"/>
</dbReference>